<reference evidence="1" key="2">
    <citation type="journal article" date="2023" name="IMA Fungus">
        <title>Comparative genomic study of the Penicillium genus elucidates a diverse pangenome and 15 lateral gene transfer events.</title>
        <authorList>
            <person name="Petersen C."/>
            <person name="Sorensen T."/>
            <person name="Nielsen M.R."/>
            <person name="Sondergaard T.E."/>
            <person name="Sorensen J.L."/>
            <person name="Fitzpatrick D.A."/>
            <person name="Frisvad J.C."/>
            <person name="Nielsen K.L."/>
        </authorList>
    </citation>
    <scope>NUCLEOTIDE SEQUENCE</scope>
    <source>
        <strain evidence="1">IBT 15544</strain>
    </source>
</reference>
<dbReference type="PANTHER" id="PTHR40128:SF1">
    <property type="entry name" value="PHYTANOYL-COA HYDROXYLASE"/>
    <property type="match status" value="1"/>
</dbReference>
<accession>A0A9W9N289</accession>
<dbReference type="SUPFAM" id="SSF51197">
    <property type="entry name" value="Clavaminate synthase-like"/>
    <property type="match status" value="1"/>
</dbReference>
<comment type="caution">
    <text evidence="1">The sequence shown here is derived from an EMBL/GenBank/DDBJ whole genome shotgun (WGS) entry which is preliminary data.</text>
</comment>
<dbReference type="EMBL" id="JAPQKR010000008">
    <property type="protein sequence ID" value="KAJ5211871.1"/>
    <property type="molecule type" value="Genomic_DNA"/>
</dbReference>
<dbReference type="Pfam" id="PF05721">
    <property type="entry name" value="PhyH"/>
    <property type="match status" value="1"/>
</dbReference>
<reference evidence="1" key="1">
    <citation type="submission" date="2022-12" db="EMBL/GenBank/DDBJ databases">
        <authorList>
            <person name="Petersen C."/>
        </authorList>
    </citation>
    <scope>NUCLEOTIDE SEQUENCE</scope>
    <source>
        <strain evidence="1">IBT 15544</strain>
    </source>
</reference>
<evidence type="ECO:0000313" key="1">
    <source>
        <dbReference type="EMBL" id="KAJ5211871.1"/>
    </source>
</evidence>
<dbReference type="AlphaFoldDB" id="A0A9W9N289"/>
<dbReference type="OrthoDB" id="2328924at2759"/>
<name>A0A9W9N289_9EURO</name>
<dbReference type="Gene3D" id="2.60.120.620">
    <property type="entry name" value="q2cbj1_9rhob like domain"/>
    <property type="match status" value="1"/>
</dbReference>
<evidence type="ECO:0000313" key="2">
    <source>
        <dbReference type="Proteomes" id="UP001150904"/>
    </source>
</evidence>
<dbReference type="InterPro" id="IPR008775">
    <property type="entry name" value="Phytyl_CoA_dOase-like"/>
</dbReference>
<evidence type="ECO:0008006" key="3">
    <source>
        <dbReference type="Google" id="ProtNLM"/>
    </source>
</evidence>
<dbReference type="GeneID" id="83177880"/>
<protein>
    <recommendedName>
        <fullName evidence="3">Phytanoyl-CoA dioxygenase</fullName>
    </recommendedName>
</protein>
<proteinExistence type="predicted"/>
<dbReference type="RefSeq" id="XP_058310041.1">
    <property type="nucleotide sequence ID" value="XM_058450579.1"/>
</dbReference>
<dbReference type="PANTHER" id="PTHR40128">
    <property type="entry name" value="EXPRESSED PROTEIN"/>
    <property type="match status" value="1"/>
</dbReference>
<gene>
    <name evidence="1" type="ORF">N7498_003517</name>
</gene>
<dbReference type="Proteomes" id="UP001150904">
    <property type="component" value="Unassembled WGS sequence"/>
</dbReference>
<keyword evidence="2" id="KW-1185">Reference proteome</keyword>
<organism evidence="1 2">
    <name type="scientific">Penicillium cinerascens</name>
    <dbReference type="NCBI Taxonomy" id="70096"/>
    <lineage>
        <taxon>Eukaryota</taxon>
        <taxon>Fungi</taxon>
        <taxon>Dikarya</taxon>
        <taxon>Ascomycota</taxon>
        <taxon>Pezizomycotina</taxon>
        <taxon>Eurotiomycetes</taxon>
        <taxon>Eurotiomycetidae</taxon>
        <taxon>Eurotiales</taxon>
        <taxon>Aspergillaceae</taxon>
        <taxon>Penicillium</taxon>
    </lineage>
</organism>
<sequence>MTAVAVASPVLPVLSGSLKDRLPGGLGQSGGRVPTDHIGLLRPTSASLPMEDMRQRLKQDGYLFVKGLIPREDVLDARENYFSQYSNTSLLEPGSSPRHGIFNSSSHPDSHKGIGGAGLPTDPVEQKILIDAHSDPKYREFVEHPALTGFIREFMGWREHRILDRTMLRHNVPFGSGTGIHYDKLFLRGGEGFFLTAWVPIGDIAINGGGLCYLENSVPLGRHVEEDFNKRSEAFTQEQRVSAFNVNMLDGGMISNSPQEFQEAHSAYGTHKWLVTNYEAGDVVFHDPYSIHASGRNEDTTGSIRLSTDLRFYEKDDPGIDKRWFKIWAPGDGL</sequence>